<evidence type="ECO:0000313" key="2">
    <source>
        <dbReference type="Proteomes" id="UP000075321"/>
    </source>
</evidence>
<protein>
    <submittedName>
        <fullName evidence="1">Uncharacterized protein</fullName>
    </submittedName>
</protein>
<accession>A0A151A820</accession>
<dbReference type="EMBL" id="LTAZ01000017">
    <property type="protein sequence ID" value="KYH23785.1"/>
    <property type="molecule type" value="Genomic_DNA"/>
</dbReference>
<dbReference type="Proteomes" id="UP000075321">
    <property type="component" value="Unassembled WGS sequence"/>
</dbReference>
<sequence length="58" mass="6833">MGDKPLREQYRNQIKTADEIDSHDVQTILAVQLHKAKFHQRKAFDEYISDRPLPETIP</sequence>
<evidence type="ECO:0000313" key="1">
    <source>
        <dbReference type="EMBL" id="KYH23785.1"/>
    </source>
</evidence>
<name>A0A151A820_9EURY</name>
<dbReference type="PATRIC" id="fig|1008153.3.peg.4128"/>
<gene>
    <name evidence="1" type="ORF">HAPAU_38640</name>
</gene>
<dbReference type="AlphaFoldDB" id="A0A151A820"/>
<comment type="caution">
    <text evidence="1">The sequence shown here is derived from an EMBL/GenBank/DDBJ whole genome shotgun (WGS) entry which is preliminary data.</text>
</comment>
<organism evidence="1 2">
    <name type="scientific">Halalkalicoccus paucihalophilus</name>
    <dbReference type="NCBI Taxonomy" id="1008153"/>
    <lineage>
        <taxon>Archaea</taxon>
        <taxon>Methanobacteriati</taxon>
        <taxon>Methanobacteriota</taxon>
        <taxon>Stenosarchaea group</taxon>
        <taxon>Halobacteria</taxon>
        <taxon>Halobacteriales</taxon>
        <taxon>Halococcaceae</taxon>
        <taxon>Halalkalicoccus</taxon>
    </lineage>
</organism>
<reference evidence="1 2" key="1">
    <citation type="submission" date="2016-02" db="EMBL/GenBank/DDBJ databases">
        <title>Genome sequence of Halalkalicoccus paucihalophilus DSM 24557.</title>
        <authorList>
            <person name="Poehlein A."/>
            <person name="Daniel R."/>
        </authorList>
    </citation>
    <scope>NUCLEOTIDE SEQUENCE [LARGE SCALE GENOMIC DNA]</scope>
    <source>
        <strain evidence="1 2">DSM 24557</strain>
    </source>
</reference>
<proteinExistence type="predicted"/>
<keyword evidence="2" id="KW-1185">Reference proteome</keyword>